<accession>A0A6J5SXN6</accession>
<protein>
    <submittedName>
        <fullName evidence="2">Uncharacterized protein</fullName>
    </submittedName>
</protein>
<gene>
    <name evidence="2" type="ORF">UFOVP1604_270</name>
</gene>
<dbReference type="Gene3D" id="3.30.2000.40">
    <property type="entry name" value="Myoviridae tail sheath stabiliser"/>
    <property type="match status" value="1"/>
</dbReference>
<feature type="compositionally biased region" description="Polar residues" evidence="1">
    <location>
        <begin position="240"/>
        <end position="251"/>
    </location>
</feature>
<proteinExistence type="predicted"/>
<organism evidence="2">
    <name type="scientific">uncultured Caudovirales phage</name>
    <dbReference type="NCBI Taxonomy" id="2100421"/>
    <lineage>
        <taxon>Viruses</taxon>
        <taxon>Duplodnaviria</taxon>
        <taxon>Heunggongvirae</taxon>
        <taxon>Uroviricota</taxon>
        <taxon>Caudoviricetes</taxon>
        <taxon>Peduoviridae</taxon>
        <taxon>Maltschvirus</taxon>
        <taxon>Maltschvirus maltsch</taxon>
    </lineage>
</organism>
<name>A0A6J5SXN6_9CAUD</name>
<dbReference type="EMBL" id="LR797474">
    <property type="protein sequence ID" value="CAB4219187.1"/>
    <property type="molecule type" value="Genomic_DNA"/>
</dbReference>
<sequence>MKTLNTDDIFLRNLTIALLDLLNGEMEITIARNDHNETFKVPFLYNYGTDEGFLKDFYIGLPDNCRIPAAEGTYDIIPRGIVTLSSFQVKPSDITNKFVRGSFTEPERGENDENILTGYSAQLFSFPMSIKFDIKIICDNLNKAFKIAENMLHIFYSNRVMYFQYHGVRIPAQFQFPANETVDKTYKFTMLENNKLNVTLSVDVETYLPSFEHTSKRKSSNVIERFEINRKGPNGDKLTKTTWADQNSANT</sequence>
<evidence type="ECO:0000256" key="1">
    <source>
        <dbReference type="SAM" id="MobiDB-lite"/>
    </source>
</evidence>
<reference evidence="2" key="1">
    <citation type="submission" date="2020-05" db="EMBL/GenBank/DDBJ databases">
        <authorList>
            <person name="Chiriac C."/>
            <person name="Salcher M."/>
            <person name="Ghai R."/>
            <person name="Kavagutti S V."/>
        </authorList>
    </citation>
    <scope>NUCLEOTIDE SEQUENCE</scope>
</reference>
<evidence type="ECO:0000313" key="2">
    <source>
        <dbReference type="EMBL" id="CAB4219187.1"/>
    </source>
</evidence>
<dbReference type="InterPro" id="IPR038553">
    <property type="entry name" value="T4-gp15_tss_sf"/>
</dbReference>
<dbReference type="InterPro" id="IPR031997">
    <property type="entry name" value="T4-gp15_tss"/>
</dbReference>
<feature type="region of interest" description="Disordered" evidence="1">
    <location>
        <begin position="231"/>
        <end position="251"/>
    </location>
</feature>
<dbReference type="Pfam" id="PF16724">
    <property type="entry name" value="T4-gp15_tss"/>
    <property type="match status" value="1"/>
</dbReference>